<protein>
    <submittedName>
        <fullName evidence="2">Uncharacterized protein</fullName>
    </submittedName>
</protein>
<comment type="caution">
    <text evidence="2">The sequence shown here is derived from an EMBL/GenBank/DDBJ whole genome shotgun (WGS) entry which is preliminary data.</text>
</comment>
<dbReference type="PROSITE" id="PS51257">
    <property type="entry name" value="PROKAR_LIPOPROTEIN"/>
    <property type="match status" value="1"/>
</dbReference>
<evidence type="ECO:0000313" key="2">
    <source>
        <dbReference type="EMBL" id="RRJ89307.1"/>
    </source>
</evidence>
<dbReference type="RefSeq" id="WP_125019661.1">
    <property type="nucleotide sequence ID" value="NZ_RQVQ01000030.1"/>
</dbReference>
<dbReference type="Proteomes" id="UP000275719">
    <property type="component" value="Unassembled WGS sequence"/>
</dbReference>
<keyword evidence="1" id="KW-1133">Transmembrane helix</keyword>
<sequence>MLKIYFIEGGLGDNFILFLILIFIGIAFLFGCICSVISYIYNSSNNINKSSKYYWNVIWVSGLIGIMVTGMVCGAAL</sequence>
<accession>A0A3P3W4F1</accession>
<keyword evidence="3" id="KW-1185">Reference proteome</keyword>
<reference evidence="2 3" key="1">
    <citation type="submission" date="2018-11" db="EMBL/GenBank/DDBJ databases">
        <title>Flavobacterium sp. nov., YIM 102701-2 draft genome.</title>
        <authorList>
            <person name="Li G."/>
            <person name="Jiang Y."/>
        </authorList>
    </citation>
    <scope>NUCLEOTIDE SEQUENCE [LARGE SCALE GENOMIC DNA]</scope>
    <source>
        <strain evidence="2 3">YIM 102701-2</strain>
    </source>
</reference>
<dbReference type="EMBL" id="RQVQ01000030">
    <property type="protein sequence ID" value="RRJ89307.1"/>
    <property type="molecule type" value="Genomic_DNA"/>
</dbReference>
<gene>
    <name evidence="2" type="ORF">EG240_12155</name>
</gene>
<feature type="transmembrane region" description="Helical" evidence="1">
    <location>
        <begin position="15"/>
        <end position="41"/>
    </location>
</feature>
<organism evidence="2 3">
    <name type="scientific">Paenimyroides tangerinum</name>
    <dbReference type="NCBI Taxonomy" id="2488728"/>
    <lineage>
        <taxon>Bacteria</taxon>
        <taxon>Pseudomonadati</taxon>
        <taxon>Bacteroidota</taxon>
        <taxon>Flavobacteriia</taxon>
        <taxon>Flavobacteriales</taxon>
        <taxon>Flavobacteriaceae</taxon>
        <taxon>Paenimyroides</taxon>
    </lineage>
</organism>
<proteinExistence type="predicted"/>
<dbReference type="AlphaFoldDB" id="A0A3P3W4F1"/>
<evidence type="ECO:0000313" key="3">
    <source>
        <dbReference type="Proteomes" id="UP000275719"/>
    </source>
</evidence>
<feature type="transmembrane region" description="Helical" evidence="1">
    <location>
        <begin position="53"/>
        <end position="72"/>
    </location>
</feature>
<keyword evidence="1" id="KW-0812">Transmembrane</keyword>
<keyword evidence="1" id="KW-0472">Membrane</keyword>
<name>A0A3P3W4F1_9FLAO</name>
<evidence type="ECO:0000256" key="1">
    <source>
        <dbReference type="SAM" id="Phobius"/>
    </source>
</evidence>